<comment type="caution">
    <text evidence="1">The sequence shown here is derived from an EMBL/GenBank/DDBJ whole genome shotgun (WGS) entry which is preliminary data.</text>
</comment>
<proteinExistence type="predicted"/>
<dbReference type="EMBL" id="MU274923">
    <property type="protein sequence ID" value="KAI0086480.1"/>
    <property type="molecule type" value="Genomic_DNA"/>
</dbReference>
<gene>
    <name evidence="1" type="ORF">BDY19DRAFT_995775</name>
</gene>
<keyword evidence="2" id="KW-1185">Reference proteome</keyword>
<accession>A0ACB8TWT7</accession>
<evidence type="ECO:0000313" key="2">
    <source>
        <dbReference type="Proteomes" id="UP001055072"/>
    </source>
</evidence>
<evidence type="ECO:0000313" key="1">
    <source>
        <dbReference type="EMBL" id="KAI0086480.1"/>
    </source>
</evidence>
<dbReference type="Proteomes" id="UP001055072">
    <property type="component" value="Unassembled WGS sequence"/>
</dbReference>
<sequence length="426" mass="47437">MISAIRAQPRCLIISRLAIRSLSTEQVPTSGPNPELPPHLASPHGLNSRPTRSRINPAPRPSVPRTRQALPSLPATFGRNQILPVADSTRALLESIVHEFHAPIRYAFAYGSGVFEQDGYSTANPSSKGGPMLDFLFAVTHASHWHSINMSQFPGHYPLHARMLGSDFVARVEDIGPGVWFNTFVTMKGVTIKYGVTTVDNLCSDLLNWNTLYLAGRMHKPIRIIRDDARVRLTQQVNLTSAIRTALLTLPETFSETELFERIAGFSYAGDVRMILPTENRGKVGNIVRKQGPQFKELYHRLVVALPGVHWPLYSSTIQQDLSPQTRAAHLKKLPTTLLNRVTQQYADSNLPSREADETVYWSRIAGDEHLSKTLEQEMRDIVSWPSTIQSLKGLASAGPVKSLRYVAEKVGKWRRGSVQPVDKAS</sequence>
<reference evidence="1" key="1">
    <citation type="journal article" date="2021" name="Environ. Microbiol.">
        <title>Gene family expansions and transcriptome signatures uncover fungal adaptations to wood decay.</title>
        <authorList>
            <person name="Hage H."/>
            <person name="Miyauchi S."/>
            <person name="Viragh M."/>
            <person name="Drula E."/>
            <person name="Min B."/>
            <person name="Chaduli D."/>
            <person name="Navarro D."/>
            <person name="Favel A."/>
            <person name="Norest M."/>
            <person name="Lesage-Meessen L."/>
            <person name="Balint B."/>
            <person name="Merenyi Z."/>
            <person name="de Eugenio L."/>
            <person name="Morin E."/>
            <person name="Martinez A.T."/>
            <person name="Baldrian P."/>
            <person name="Stursova M."/>
            <person name="Martinez M.J."/>
            <person name="Novotny C."/>
            <person name="Magnuson J.K."/>
            <person name="Spatafora J.W."/>
            <person name="Maurice S."/>
            <person name="Pangilinan J."/>
            <person name="Andreopoulos W."/>
            <person name="LaButti K."/>
            <person name="Hundley H."/>
            <person name="Na H."/>
            <person name="Kuo A."/>
            <person name="Barry K."/>
            <person name="Lipzen A."/>
            <person name="Henrissat B."/>
            <person name="Riley R."/>
            <person name="Ahrendt S."/>
            <person name="Nagy L.G."/>
            <person name="Grigoriev I.V."/>
            <person name="Martin F."/>
            <person name="Rosso M.N."/>
        </authorList>
    </citation>
    <scope>NUCLEOTIDE SEQUENCE</scope>
    <source>
        <strain evidence="1">CBS 384.51</strain>
    </source>
</reference>
<organism evidence="1 2">
    <name type="scientific">Irpex rosettiformis</name>
    <dbReference type="NCBI Taxonomy" id="378272"/>
    <lineage>
        <taxon>Eukaryota</taxon>
        <taxon>Fungi</taxon>
        <taxon>Dikarya</taxon>
        <taxon>Basidiomycota</taxon>
        <taxon>Agaricomycotina</taxon>
        <taxon>Agaricomycetes</taxon>
        <taxon>Polyporales</taxon>
        <taxon>Irpicaceae</taxon>
        <taxon>Irpex</taxon>
    </lineage>
</organism>
<name>A0ACB8TWT7_9APHY</name>
<protein>
    <submittedName>
        <fullName evidence="1">Mitochondrial matrix Mmp37-domain-containing protein</fullName>
    </submittedName>
</protein>